<feature type="transmembrane region" description="Helical" evidence="1">
    <location>
        <begin position="51"/>
        <end position="68"/>
    </location>
</feature>
<accession>A0A0E3DE04</accession>
<feature type="transmembrane region" description="Helical" evidence="1">
    <location>
        <begin position="80"/>
        <end position="99"/>
    </location>
</feature>
<keyword evidence="1" id="KW-0812">Transmembrane</keyword>
<feature type="transmembrane region" description="Helical" evidence="1">
    <location>
        <begin position="132"/>
        <end position="155"/>
    </location>
</feature>
<name>A0A0E3DE04_9MOLL</name>
<organism evidence="2">
    <name type="scientific">Nuttallina californica</name>
    <dbReference type="NCBI Taxonomy" id="413430"/>
    <lineage>
        <taxon>Eukaryota</taxon>
        <taxon>Metazoa</taxon>
        <taxon>Spiralia</taxon>
        <taxon>Lophotrochozoa</taxon>
        <taxon>Mollusca</taxon>
        <taxon>Polyplacophora</taxon>
        <taxon>Neoloricata</taxon>
        <taxon>Chitonida</taxon>
        <taxon>Acanthochitonina</taxon>
        <taxon>Tonicellidae</taxon>
        <taxon>Tonicellinae</taxon>
        <taxon>Nuttallina</taxon>
    </lineage>
</organism>
<sequence length="171" mass="19356">MTFLVLVSMVISSCCFIPWMKQPLSLGGMLLFFSFLMSLSAYFMVESWFGYILFLIYIGGMIIMFMYVSALSPNLMFKQAVPFGLFICSSFLLFLLLVYEKFVDLSFSSEEGMEEKGAKILSDLGGALFSEFNFLIISGLAVFLFFVLIAVLAICTRMQVPMRSFTYNVKS</sequence>
<feature type="transmembrane region" description="Helical" evidence="1">
    <location>
        <begin position="26"/>
        <end position="45"/>
    </location>
</feature>
<keyword evidence="1" id="KW-1133">Transmembrane helix</keyword>
<gene>
    <name evidence="2" type="primary">nad6</name>
</gene>
<dbReference type="EMBL" id="KJ569362">
    <property type="protein sequence ID" value="AIA77073.1"/>
    <property type="molecule type" value="Genomic_DNA"/>
</dbReference>
<keyword evidence="1" id="KW-0472">Membrane</keyword>
<geneLocation type="mitochondrion" evidence="2"/>
<keyword evidence="2" id="KW-0496">Mitochondrion</keyword>
<reference evidence="2" key="1">
    <citation type="journal article" date="2015" name="J. Nat. Hist.">
        <title>Molecular phylogeny of Acanthochitonina (Mollusca: Polyplacophora: Chitonida): three new mitochondrial genomes, rearranged gene orders and systematics.</title>
        <authorList>
            <person name="Irisarri I."/>
            <person name="Eernisse D.J."/>
            <person name="Zardoya R."/>
        </authorList>
    </citation>
    <scope>NUCLEOTIDE SEQUENCE</scope>
</reference>
<evidence type="ECO:0000313" key="2">
    <source>
        <dbReference type="EMBL" id="AIA77073.1"/>
    </source>
</evidence>
<proteinExistence type="predicted"/>
<protein>
    <submittedName>
        <fullName evidence="2">NADH dehydrogenase subunit 6</fullName>
    </submittedName>
</protein>
<evidence type="ECO:0000256" key="1">
    <source>
        <dbReference type="SAM" id="Phobius"/>
    </source>
</evidence>
<dbReference type="AlphaFoldDB" id="A0A0E3DE04"/>